<evidence type="ECO:0000313" key="2">
    <source>
        <dbReference type="EMBL" id="KAF2688617.1"/>
    </source>
</evidence>
<keyword evidence="3" id="KW-1185">Reference proteome</keyword>
<accession>A0A6G1JDH1</accession>
<reference evidence="2" key="1">
    <citation type="journal article" date="2020" name="Stud. Mycol.">
        <title>101 Dothideomycetes genomes: a test case for predicting lifestyles and emergence of pathogens.</title>
        <authorList>
            <person name="Haridas S."/>
            <person name="Albert R."/>
            <person name="Binder M."/>
            <person name="Bloem J."/>
            <person name="Labutti K."/>
            <person name="Salamov A."/>
            <person name="Andreopoulos B."/>
            <person name="Baker S."/>
            <person name="Barry K."/>
            <person name="Bills G."/>
            <person name="Bluhm B."/>
            <person name="Cannon C."/>
            <person name="Castanera R."/>
            <person name="Culley D."/>
            <person name="Daum C."/>
            <person name="Ezra D."/>
            <person name="Gonzalez J."/>
            <person name="Henrissat B."/>
            <person name="Kuo A."/>
            <person name="Liang C."/>
            <person name="Lipzen A."/>
            <person name="Lutzoni F."/>
            <person name="Magnuson J."/>
            <person name="Mondo S."/>
            <person name="Nolan M."/>
            <person name="Ohm R."/>
            <person name="Pangilinan J."/>
            <person name="Park H.-J."/>
            <person name="Ramirez L."/>
            <person name="Alfaro M."/>
            <person name="Sun H."/>
            <person name="Tritt A."/>
            <person name="Yoshinaga Y."/>
            <person name="Zwiers L.-H."/>
            <person name="Turgeon B."/>
            <person name="Goodwin S."/>
            <person name="Spatafora J."/>
            <person name="Crous P."/>
            <person name="Grigoriev I."/>
        </authorList>
    </citation>
    <scope>NUCLEOTIDE SEQUENCE</scope>
    <source>
        <strain evidence="2">CBS 122367</strain>
    </source>
</reference>
<dbReference type="Proteomes" id="UP000799291">
    <property type="component" value="Unassembled WGS sequence"/>
</dbReference>
<evidence type="ECO:0000256" key="1">
    <source>
        <dbReference type="SAM" id="MobiDB-lite"/>
    </source>
</evidence>
<feature type="region of interest" description="Disordered" evidence="1">
    <location>
        <begin position="42"/>
        <end position="84"/>
    </location>
</feature>
<dbReference type="AlphaFoldDB" id="A0A6G1JDH1"/>
<name>A0A6G1JDH1_9PLEO</name>
<proteinExistence type="predicted"/>
<protein>
    <submittedName>
        <fullName evidence="2">Uncharacterized protein</fullName>
    </submittedName>
</protein>
<organism evidence="2 3">
    <name type="scientific">Lentithecium fluviatile CBS 122367</name>
    <dbReference type="NCBI Taxonomy" id="1168545"/>
    <lineage>
        <taxon>Eukaryota</taxon>
        <taxon>Fungi</taxon>
        <taxon>Dikarya</taxon>
        <taxon>Ascomycota</taxon>
        <taxon>Pezizomycotina</taxon>
        <taxon>Dothideomycetes</taxon>
        <taxon>Pleosporomycetidae</taxon>
        <taxon>Pleosporales</taxon>
        <taxon>Massarineae</taxon>
        <taxon>Lentitheciaceae</taxon>
        <taxon>Lentithecium</taxon>
    </lineage>
</organism>
<feature type="compositionally biased region" description="Low complexity" evidence="1">
    <location>
        <begin position="54"/>
        <end position="66"/>
    </location>
</feature>
<evidence type="ECO:0000313" key="3">
    <source>
        <dbReference type="Proteomes" id="UP000799291"/>
    </source>
</evidence>
<gene>
    <name evidence="2" type="ORF">K458DRAFT_400770</name>
</gene>
<sequence>MPALNVPQYISSMAPPPTLSIHRRGRGTFKYTSSPTASISIHGFASPASDEDSLSLGPSPSVSPKVKTPHAFTHAQDPISDRSRAKHVIFNRPEDKGTIQNPIRNGNAWVALSKRWRRPSEQTRPRGSGAEKLQGLPVRRMRVVSRGLLKLTFCGTLQNASSDRGQGTSVVGICLEVTVLSQTLIKLSMSDF</sequence>
<dbReference type="EMBL" id="MU005573">
    <property type="protein sequence ID" value="KAF2688617.1"/>
    <property type="molecule type" value="Genomic_DNA"/>
</dbReference>